<keyword evidence="2 4" id="KW-0808">Transferase</keyword>
<evidence type="ECO:0000256" key="5">
    <source>
        <dbReference type="SAM" id="MobiDB-lite"/>
    </source>
</evidence>
<dbReference type="GO" id="GO:0008440">
    <property type="term" value="F:inositol-1,4,5-trisphosphate 3-kinase activity"/>
    <property type="evidence" value="ECO:0007669"/>
    <property type="project" value="TreeGrafter"/>
</dbReference>
<dbReference type="Gene3D" id="3.30.470.160">
    <property type="entry name" value="Inositol polyphosphate kinase"/>
    <property type="match status" value="1"/>
</dbReference>
<dbReference type="GO" id="GO:0005634">
    <property type="term" value="C:nucleus"/>
    <property type="evidence" value="ECO:0007669"/>
    <property type="project" value="TreeGrafter"/>
</dbReference>
<dbReference type="Pfam" id="PF03770">
    <property type="entry name" value="IPK"/>
    <property type="match status" value="1"/>
</dbReference>
<comment type="caution">
    <text evidence="6">The sequence shown here is derived from an EMBL/GenBank/DDBJ whole genome shotgun (WGS) entry which is preliminary data.</text>
</comment>
<dbReference type="InterPro" id="IPR005522">
    <property type="entry name" value="IPK"/>
</dbReference>
<name>A0AAD4GDF4_BOLED</name>
<evidence type="ECO:0000256" key="1">
    <source>
        <dbReference type="ARBA" id="ARBA00007374"/>
    </source>
</evidence>
<dbReference type="SUPFAM" id="SSF56104">
    <property type="entry name" value="SAICAR synthase-like"/>
    <property type="match status" value="1"/>
</dbReference>
<comment type="similarity">
    <text evidence="1 4">Belongs to the inositol phosphokinase (IPK) family.</text>
</comment>
<protein>
    <recommendedName>
        <fullName evidence="4">Kinase</fullName>
        <ecNumber evidence="4">2.7.-.-</ecNumber>
    </recommendedName>
</protein>
<dbReference type="InterPro" id="IPR038286">
    <property type="entry name" value="IPK_sf"/>
</dbReference>
<dbReference type="EC" id="2.7.-.-" evidence="4"/>
<sequence>MTRPKQSRAHTLPPTAPLSQKVGGHAGVQVTEDESLLLKPALPREIAFYQFVRDITDVSTGLHQLKGWIPKFFGLLSLEGKLADLTAEIDMGTVPAIIPAPGMEGPGNVDNTNAATSDMPGQTLVLQNLLYGYRKPCILDVKLGTVLYDEDASEEKKARMIKKAAESTTHTTGIRLTGFQVYSNHSPDPTVYGKAYGYNLKPEQLREGIEKCFPCSISTSAINSGLAASSSMPGIGLPADTLLTLLTALLGALADLRECLAGVHVRMVGGSVLIIYEGDWERAAAASGYGGGPGDVEVESDEEEDQIEVEVDEQGEIVVESIPSETSEASSEGSSIDQRPRLYTISLIDFAHTRVVPGGGPDQGVLMGMDTLIRLVDHRKQEVAALIEVEKSGDRTTD</sequence>
<dbReference type="AlphaFoldDB" id="A0AAD4GDF4"/>
<reference evidence="6" key="1">
    <citation type="submission" date="2019-10" db="EMBL/GenBank/DDBJ databases">
        <authorList>
            <consortium name="DOE Joint Genome Institute"/>
            <person name="Kuo A."/>
            <person name="Miyauchi S."/>
            <person name="Kiss E."/>
            <person name="Drula E."/>
            <person name="Kohler A."/>
            <person name="Sanchez-Garcia M."/>
            <person name="Andreopoulos B."/>
            <person name="Barry K.W."/>
            <person name="Bonito G."/>
            <person name="Buee M."/>
            <person name="Carver A."/>
            <person name="Chen C."/>
            <person name="Cichocki N."/>
            <person name="Clum A."/>
            <person name="Culley D."/>
            <person name="Crous P.W."/>
            <person name="Fauchery L."/>
            <person name="Girlanda M."/>
            <person name="Hayes R."/>
            <person name="Keri Z."/>
            <person name="LaButti K."/>
            <person name="Lipzen A."/>
            <person name="Lombard V."/>
            <person name="Magnuson J."/>
            <person name="Maillard F."/>
            <person name="Morin E."/>
            <person name="Murat C."/>
            <person name="Nolan M."/>
            <person name="Ohm R."/>
            <person name="Pangilinan J."/>
            <person name="Pereira M."/>
            <person name="Perotto S."/>
            <person name="Peter M."/>
            <person name="Riley R."/>
            <person name="Sitrit Y."/>
            <person name="Stielow B."/>
            <person name="Szollosi G."/>
            <person name="Zifcakova L."/>
            <person name="Stursova M."/>
            <person name="Spatafora J.W."/>
            <person name="Tedersoo L."/>
            <person name="Vaario L.-M."/>
            <person name="Yamada A."/>
            <person name="Yan M."/>
            <person name="Wang P."/>
            <person name="Xu J."/>
            <person name="Bruns T."/>
            <person name="Baldrian P."/>
            <person name="Vilgalys R."/>
            <person name="Henrissat B."/>
            <person name="Grigoriev I.V."/>
            <person name="Hibbett D."/>
            <person name="Nagy L.G."/>
            <person name="Martin F.M."/>
        </authorList>
    </citation>
    <scope>NUCLEOTIDE SEQUENCE</scope>
    <source>
        <strain evidence="6">BED1</strain>
    </source>
</reference>
<dbReference type="PANTHER" id="PTHR12400">
    <property type="entry name" value="INOSITOL POLYPHOSPHATE KINASE"/>
    <property type="match status" value="1"/>
</dbReference>
<dbReference type="PANTHER" id="PTHR12400:SF108">
    <property type="entry name" value="KINASE"/>
    <property type="match status" value="1"/>
</dbReference>
<organism evidence="6 7">
    <name type="scientific">Boletus edulis BED1</name>
    <dbReference type="NCBI Taxonomy" id="1328754"/>
    <lineage>
        <taxon>Eukaryota</taxon>
        <taxon>Fungi</taxon>
        <taxon>Dikarya</taxon>
        <taxon>Basidiomycota</taxon>
        <taxon>Agaricomycotina</taxon>
        <taxon>Agaricomycetes</taxon>
        <taxon>Agaricomycetidae</taxon>
        <taxon>Boletales</taxon>
        <taxon>Boletineae</taxon>
        <taxon>Boletaceae</taxon>
        <taxon>Boletoideae</taxon>
        <taxon>Boletus</taxon>
    </lineage>
</organism>
<reference evidence="6" key="2">
    <citation type="journal article" date="2020" name="Nat. Commun.">
        <title>Large-scale genome sequencing of mycorrhizal fungi provides insights into the early evolution of symbiotic traits.</title>
        <authorList>
            <person name="Miyauchi S."/>
            <person name="Kiss E."/>
            <person name="Kuo A."/>
            <person name="Drula E."/>
            <person name="Kohler A."/>
            <person name="Sanchez-Garcia M."/>
            <person name="Morin E."/>
            <person name="Andreopoulos B."/>
            <person name="Barry K.W."/>
            <person name="Bonito G."/>
            <person name="Buee M."/>
            <person name="Carver A."/>
            <person name="Chen C."/>
            <person name="Cichocki N."/>
            <person name="Clum A."/>
            <person name="Culley D."/>
            <person name="Crous P.W."/>
            <person name="Fauchery L."/>
            <person name="Girlanda M."/>
            <person name="Hayes R.D."/>
            <person name="Keri Z."/>
            <person name="LaButti K."/>
            <person name="Lipzen A."/>
            <person name="Lombard V."/>
            <person name="Magnuson J."/>
            <person name="Maillard F."/>
            <person name="Murat C."/>
            <person name="Nolan M."/>
            <person name="Ohm R.A."/>
            <person name="Pangilinan J."/>
            <person name="Pereira M.F."/>
            <person name="Perotto S."/>
            <person name="Peter M."/>
            <person name="Pfister S."/>
            <person name="Riley R."/>
            <person name="Sitrit Y."/>
            <person name="Stielow J.B."/>
            <person name="Szollosi G."/>
            <person name="Zifcakova L."/>
            <person name="Stursova M."/>
            <person name="Spatafora J.W."/>
            <person name="Tedersoo L."/>
            <person name="Vaario L.M."/>
            <person name="Yamada A."/>
            <person name="Yan M."/>
            <person name="Wang P."/>
            <person name="Xu J."/>
            <person name="Bruns T."/>
            <person name="Baldrian P."/>
            <person name="Vilgalys R."/>
            <person name="Dunand C."/>
            <person name="Henrissat B."/>
            <person name="Grigoriev I.V."/>
            <person name="Hibbett D."/>
            <person name="Nagy L.G."/>
            <person name="Martin F.M."/>
        </authorList>
    </citation>
    <scope>NUCLEOTIDE SEQUENCE</scope>
    <source>
        <strain evidence="6">BED1</strain>
    </source>
</reference>
<evidence type="ECO:0000313" key="7">
    <source>
        <dbReference type="Proteomes" id="UP001194468"/>
    </source>
</evidence>
<dbReference type="EMBL" id="WHUW01000018">
    <property type="protein sequence ID" value="KAF8437682.1"/>
    <property type="molecule type" value="Genomic_DNA"/>
</dbReference>
<dbReference type="GO" id="GO:0032958">
    <property type="term" value="P:inositol phosphate biosynthetic process"/>
    <property type="evidence" value="ECO:0007669"/>
    <property type="project" value="InterPro"/>
</dbReference>
<dbReference type="GO" id="GO:0005737">
    <property type="term" value="C:cytoplasm"/>
    <property type="evidence" value="ECO:0007669"/>
    <property type="project" value="TreeGrafter"/>
</dbReference>
<evidence type="ECO:0000313" key="6">
    <source>
        <dbReference type="EMBL" id="KAF8437682.1"/>
    </source>
</evidence>
<evidence type="ECO:0000256" key="2">
    <source>
        <dbReference type="ARBA" id="ARBA00022679"/>
    </source>
</evidence>
<keyword evidence="7" id="KW-1185">Reference proteome</keyword>
<evidence type="ECO:0000256" key="3">
    <source>
        <dbReference type="ARBA" id="ARBA00022777"/>
    </source>
</evidence>
<proteinExistence type="inferred from homology"/>
<dbReference type="GO" id="GO:0046854">
    <property type="term" value="P:phosphatidylinositol phosphate biosynthetic process"/>
    <property type="evidence" value="ECO:0007669"/>
    <property type="project" value="TreeGrafter"/>
</dbReference>
<evidence type="ECO:0000256" key="4">
    <source>
        <dbReference type="RuleBase" id="RU363090"/>
    </source>
</evidence>
<dbReference type="GO" id="GO:0000824">
    <property type="term" value="F:inositol-1,4,5,6-tetrakisphosphate 3-kinase activity"/>
    <property type="evidence" value="ECO:0007669"/>
    <property type="project" value="TreeGrafter"/>
</dbReference>
<dbReference type="Proteomes" id="UP001194468">
    <property type="component" value="Unassembled WGS sequence"/>
</dbReference>
<accession>A0AAD4GDF4</accession>
<gene>
    <name evidence="6" type="ORF">L210DRAFT_3505375</name>
</gene>
<keyword evidence="3 4" id="KW-0418">Kinase</keyword>
<feature type="region of interest" description="Disordered" evidence="5">
    <location>
        <begin position="1"/>
        <end position="25"/>
    </location>
</feature>